<dbReference type="EMBL" id="JAGSOG010000066">
    <property type="protein sequence ID" value="MBR7834682.1"/>
    <property type="molecule type" value="Genomic_DNA"/>
</dbReference>
<accession>A0A941EQI7</accession>
<organism evidence="1 2">
    <name type="scientific">Actinospica durhamensis</name>
    <dbReference type="NCBI Taxonomy" id="1508375"/>
    <lineage>
        <taxon>Bacteria</taxon>
        <taxon>Bacillati</taxon>
        <taxon>Actinomycetota</taxon>
        <taxon>Actinomycetes</taxon>
        <taxon>Catenulisporales</taxon>
        <taxon>Actinospicaceae</taxon>
        <taxon>Actinospica</taxon>
    </lineage>
</organism>
<evidence type="ECO:0000313" key="2">
    <source>
        <dbReference type="Proteomes" id="UP000675781"/>
    </source>
</evidence>
<dbReference type="Pfam" id="PF14124">
    <property type="entry name" value="DUF4291"/>
    <property type="match status" value="1"/>
</dbReference>
<dbReference type="InterPro" id="IPR025633">
    <property type="entry name" value="DUF4291"/>
</dbReference>
<keyword evidence="2" id="KW-1185">Reference proteome</keyword>
<dbReference type="PANTHER" id="PTHR38567">
    <property type="entry name" value="DUF4291 DOMAIN-CONTAINING PROTEIN"/>
    <property type="match status" value="1"/>
</dbReference>
<dbReference type="Proteomes" id="UP000675781">
    <property type="component" value="Unassembled WGS sequence"/>
</dbReference>
<sequence>MQDSTTTTTTAITTDATTNTTTNTTTTAALPRRQIRAVYDEDSITVYQAYGPQIAVPAVRHGRFTGTFKRERMTWIKPSFLWMMYRCGWAEKPGQEHVLALRISRPGFEWALAHSTFAHFDRDLHADRQAWRETLSAPVRIQWDPERDLRARPLPHRSIQIGLSGDAVRRYCENWILEITDVSETAREVHRTLRDEGEAAAAALLPAERPYPVTEPIAARIDAWRPESQRS</sequence>
<dbReference type="RefSeq" id="WP_212529200.1">
    <property type="nucleotide sequence ID" value="NZ_JAGSOG010000066.1"/>
</dbReference>
<gene>
    <name evidence="1" type="ORF">KDL01_15515</name>
</gene>
<evidence type="ECO:0000313" key="1">
    <source>
        <dbReference type="EMBL" id="MBR7834682.1"/>
    </source>
</evidence>
<proteinExistence type="predicted"/>
<comment type="caution">
    <text evidence="1">The sequence shown here is derived from an EMBL/GenBank/DDBJ whole genome shotgun (WGS) entry which is preliminary data.</text>
</comment>
<name>A0A941EQI7_9ACTN</name>
<protein>
    <submittedName>
        <fullName evidence="1">DUF4291 domain-containing protein</fullName>
    </submittedName>
</protein>
<dbReference type="AlphaFoldDB" id="A0A941EQI7"/>
<dbReference type="PANTHER" id="PTHR38567:SF1">
    <property type="entry name" value="DUF4291 DOMAIN-CONTAINING PROTEIN"/>
    <property type="match status" value="1"/>
</dbReference>
<reference evidence="1" key="1">
    <citation type="submission" date="2021-04" db="EMBL/GenBank/DDBJ databases">
        <title>Genome based classification of Actinospica acidithermotolerans sp. nov., an actinobacterium isolated from an Indonesian hot spring.</title>
        <authorList>
            <person name="Kusuma A.B."/>
            <person name="Putra K.E."/>
            <person name="Nafisah S."/>
            <person name="Loh J."/>
            <person name="Nouioui I."/>
            <person name="Goodfellow M."/>
        </authorList>
    </citation>
    <scope>NUCLEOTIDE SEQUENCE</scope>
    <source>
        <strain evidence="1">CSCA 57</strain>
    </source>
</reference>